<accession>A0ACC2A966</accession>
<evidence type="ECO:0000313" key="2">
    <source>
        <dbReference type="Proteomes" id="UP001162992"/>
    </source>
</evidence>
<sequence length="357" mass="40779">MLRHLTHTALFARILDRRSPLLPSFFQSRASSTFFHSSAAGLNPRDDQEGGEVEGDGEQPAEWETEEIIAKENLEEDVELEASRPCPVEDEEVYEGDEVIGEVGEHGDMAGEGGKANEGIEAEIYLSRKIIYVDKPDHSAAHLSNVSKEPMYKLHKENPIVNSVDKLAADYRIRKQRLHAILWLKEIEKKGEEELEHPLEDDIEKDLEELFTPRVSSTVKPLDSAIHGEKHVCVPSTYPKYEAKPEGWEGNIKSEAQMQAQLSAKEEQMLVEEFEQRMNFNKKQIAGFVRNHIMSRRRPVDGWSYMVEELGLERKRGTSGGHQFAVEPDGTRRKVNDLEKDFLGREKVRPRRRPSAR</sequence>
<dbReference type="Proteomes" id="UP001162992">
    <property type="component" value="Chromosome 23"/>
</dbReference>
<name>A0ACC2A966_DIPCM</name>
<comment type="caution">
    <text evidence="1">The sequence shown here is derived from an EMBL/GenBank/DDBJ whole genome shotgun (WGS) entry which is preliminary data.</text>
</comment>
<organism evidence="1 2">
    <name type="scientific">Diphasiastrum complanatum</name>
    <name type="common">Issler's clubmoss</name>
    <name type="synonym">Lycopodium complanatum</name>
    <dbReference type="NCBI Taxonomy" id="34168"/>
    <lineage>
        <taxon>Eukaryota</taxon>
        <taxon>Viridiplantae</taxon>
        <taxon>Streptophyta</taxon>
        <taxon>Embryophyta</taxon>
        <taxon>Tracheophyta</taxon>
        <taxon>Lycopodiopsida</taxon>
        <taxon>Lycopodiales</taxon>
        <taxon>Lycopodiaceae</taxon>
        <taxon>Lycopodioideae</taxon>
        <taxon>Diphasiastrum</taxon>
    </lineage>
</organism>
<evidence type="ECO:0000313" key="1">
    <source>
        <dbReference type="EMBL" id="KAJ7513662.1"/>
    </source>
</evidence>
<proteinExistence type="predicted"/>
<reference evidence="2" key="1">
    <citation type="journal article" date="2024" name="Proc. Natl. Acad. Sci. U.S.A.">
        <title>Extraordinary preservation of gene collinearity over three hundred million years revealed in homosporous lycophytes.</title>
        <authorList>
            <person name="Li C."/>
            <person name="Wickell D."/>
            <person name="Kuo L.Y."/>
            <person name="Chen X."/>
            <person name="Nie B."/>
            <person name="Liao X."/>
            <person name="Peng D."/>
            <person name="Ji J."/>
            <person name="Jenkins J."/>
            <person name="Williams M."/>
            <person name="Shu S."/>
            <person name="Plott C."/>
            <person name="Barry K."/>
            <person name="Rajasekar S."/>
            <person name="Grimwood J."/>
            <person name="Han X."/>
            <person name="Sun S."/>
            <person name="Hou Z."/>
            <person name="He W."/>
            <person name="Dai G."/>
            <person name="Sun C."/>
            <person name="Schmutz J."/>
            <person name="Leebens-Mack J.H."/>
            <person name="Li F.W."/>
            <person name="Wang L."/>
        </authorList>
    </citation>
    <scope>NUCLEOTIDE SEQUENCE [LARGE SCALE GENOMIC DNA]</scope>
    <source>
        <strain evidence="2">cv. PW_Plant_1</strain>
    </source>
</reference>
<protein>
    <submittedName>
        <fullName evidence="1">Uncharacterized protein</fullName>
    </submittedName>
</protein>
<gene>
    <name evidence="1" type="ORF">O6H91_23G009400</name>
</gene>
<dbReference type="EMBL" id="CM055114">
    <property type="protein sequence ID" value="KAJ7513662.1"/>
    <property type="molecule type" value="Genomic_DNA"/>
</dbReference>
<keyword evidence="2" id="KW-1185">Reference proteome</keyword>